<dbReference type="SUPFAM" id="SSF53756">
    <property type="entry name" value="UDP-Glycosyltransferase/glycogen phosphorylase"/>
    <property type="match status" value="1"/>
</dbReference>
<reference evidence="7 8" key="1">
    <citation type="submission" date="2016-11" db="EMBL/GenBank/DDBJ databases">
        <authorList>
            <person name="Jaros S."/>
            <person name="Januszkiewicz K."/>
            <person name="Wedrychowicz H."/>
        </authorList>
    </citation>
    <scope>NUCLEOTIDE SEQUENCE [LARGE SCALE GENOMIC DNA]</scope>
    <source>
        <strain evidence="7 8">DSM 17918</strain>
    </source>
</reference>
<evidence type="ECO:0000256" key="1">
    <source>
        <dbReference type="ARBA" id="ARBA00004202"/>
    </source>
</evidence>
<gene>
    <name evidence="7" type="ORF">SAMN02746089_00633</name>
</gene>
<dbReference type="PANTHER" id="PTHR37316">
    <property type="entry name" value="TEICHOIC ACID GLYCEROL-PHOSPHATE PRIMASE"/>
    <property type="match status" value="1"/>
</dbReference>
<name>A0A1M4VIA5_9THEO</name>
<keyword evidence="5" id="KW-0777">Teichoic acid biosynthesis</keyword>
<comment type="subcellular location">
    <subcellularLocation>
        <location evidence="1">Cell membrane</location>
        <topology evidence="1">Peripheral membrane protein</topology>
    </subcellularLocation>
</comment>
<dbReference type="InterPro" id="IPR043149">
    <property type="entry name" value="TagF_N"/>
</dbReference>
<keyword evidence="8" id="KW-1185">Reference proteome</keyword>
<dbReference type="EMBL" id="FQVH01000004">
    <property type="protein sequence ID" value="SHE68592.1"/>
    <property type="molecule type" value="Genomic_DNA"/>
</dbReference>
<evidence type="ECO:0000256" key="4">
    <source>
        <dbReference type="ARBA" id="ARBA00022679"/>
    </source>
</evidence>
<evidence type="ECO:0000256" key="3">
    <source>
        <dbReference type="ARBA" id="ARBA00022475"/>
    </source>
</evidence>
<comment type="similarity">
    <text evidence="2">Belongs to the CDP-glycerol glycerophosphotransferase family.</text>
</comment>
<evidence type="ECO:0000256" key="6">
    <source>
        <dbReference type="ARBA" id="ARBA00023136"/>
    </source>
</evidence>
<dbReference type="GO" id="GO:0047355">
    <property type="term" value="F:CDP-glycerol glycerophosphotransferase activity"/>
    <property type="evidence" value="ECO:0007669"/>
    <property type="project" value="InterPro"/>
</dbReference>
<dbReference type="Pfam" id="PF04464">
    <property type="entry name" value="Glyphos_transf"/>
    <property type="match status" value="1"/>
</dbReference>
<evidence type="ECO:0000256" key="5">
    <source>
        <dbReference type="ARBA" id="ARBA00022944"/>
    </source>
</evidence>
<dbReference type="Gene3D" id="3.40.50.11820">
    <property type="match status" value="1"/>
</dbReference>
<dbReference type="AlphaFoldDB" id="A0A1M4VIA5"/>
<dbReference type="InterPro" id="IPR007554">
    <property type="entry name" value="Glycerophosphate_synth"/>
</dbReference>
<sequence length="395" mass="45894">MINAAARIKNCLEKVISDFTKIEKGKIVIIDGTPYSGSSAHALYKFISESIKYTNIKILSENDLRINRLKNLRLFIKNFKEVCSANVILTTHIYRKYKKSQVYIQLWHGIPLKAMALMDKTENADTKKMVPKNFSQYDYIISSSPFYNTLLNSCIGVDGSKYIVTGFPRNDMLFNADAKEKLQKIIGQDISGDKIIFYLPTFKAGYYNDRIEGATRKTNIFGFDSFNYDQFNDFLVKNNIIFIAKLHPFEENIFKAELSKKCSKNFILLTSDVLKEHKVDLYEILGSANMLITDYSSVYFDFLLLDRPLLFINNDIDMYEEKRGFLLGPYDFWTPGPKVKNQNELEIGIIKSIMGEDEYIEQRKSLINVFHTYRDNKSSQRVWNIIKMSFRKDVI</sequence>
<evidence type="ECO:0000256" key="2">
    <source>
        <dbReference type="ARBA" id="ARBA00010488"/>
    </source>
</evidence>
<evidence type="ECO:0000313" key="7">
    <source>
        <dbReference type="EMBL" id="SHE68592.1"/>
    </source>
</evidence>
<dbReference type="GO" id="GO:0019350">
    <property type="term" value="P:teichoic acid biosynthetic process"/>
    <property type="evidence" value="ECO:0007669"/>
    <property type="project" value="UniProtKB-KW"/>
</dbReference>
<proteinExistence type="inferred from homology"/>
<dbReference type="InterPro" id="IPR051612">
    <property type="entry name" value="Teichoic_Acid_Biosynth"/>
</dbReference>
<dbReference type="InterPro" id="IPR043148">
    <property type="entry name" value="TagF_C"/>
</dbReference>
<protein>
    <submittedName>
        <fullName evidence="7">CDP-glycerol glycerophosphotransferase, TagB/SpsB family</fullName>
    </submittedName>
</protein>
<dbReference type="Gene3D" id="3.40.50.12580">
    <property type="match status" value="1"/>
</dbReference>
<dbReference type="GO" id="GO:0005886">
    <property type="term" value="C:plasma membrane"/>
    <property type="evidence" value="ECO:0007669"/>
    <property type="project" value="UniProtKB-SubCell"/>
</dbReference>
<dbReference type="STRING" id="1121256.SAMN02746089_00633"/>
<keyword evidence="4 7" id="KW-0808">Transferase</keyword>
<dbReference type="Proteomes" id="UP000184088">
    <property type="component" value="Unassembled WGS sequence"/>
</dbReference>
<dbReference type="PANTHER" id="PTHR37316:SF3">
    <property type="entry name" value="TEICHOIC ACID GLYCEROL-PHOSPHATE TRANSFERASE"/>
    <property type="match status" value="1"/>
</dbReference>
<dbReference type="OrthoDB" id="9807097at2"/>
<organism evidence="7 8">
    <name type="scientific">Caldanaerobius fijiensis DSM 17918</name>
    <dbReference type="NCBI Taxonomy" id="1121256"/>
    <lineage>
        <taxon>Bacteria</taxon>
        <taxon>Bacillati</taxon>
        <taxon>Bacillota</taxon>
        <taxon>Clostridia</taxon>
        <taxon>Thermoanaerobacterales</taxon>
        <taxon>Thermoanaerobacteraceae</taxon>
        <taxon>Caldanaerobius</taxon>
    </lineage>
</organism>
<keyword evidence="3" id="KW-1003">Cell membrane</keyword>
<keyword evidence="6" id="KW-0472">Membrane</keyword>
<evidence type="ECO:0000313" key="8">
    <source>
        <dbReference type="Proteomes" id="UP000184088"/>
    </source>
</evidence>
<accession>A0A1M4VIA5</accession>
<dbReference type="RefSeq" id="WP_073341706.1">
    <property type="nucleotide sequence ID" value="NZ_FQVH01000004.1"/>
</dbReference>